<dbReference type="Gene3D" id="3.40.50.620">
    <property type="entry name" value="HUPs"/>
    <property type="match status" value="1"/>
</dbReference>
<organism evidence="2 3">
    <name type="scientific">Halorientalis pallida</name>
    <dbReference type="NCBI Taxonomy" id="2479928"/>
    <lineage>
        <taxon>Archaea</taxon>
        <taxon>Methanobacteriati</taxon>
        <taxon>Methanobacteriota</taxon>
        <taxon>Stenosarchaea group</taxon>
        <taxon>Halobacteria</taxon>
        <taxon>Halobacteriales</taxon>
        <taxon>Haloarculaceae</taxon>
        <taxon>Halorientalis</taxon>
    </lineage>
</organism>
<sequence>MADLFERVLLPVASPDDATGSARALRPRVGDSVVAVHVVEKAGGAVDKASVEQREEEAGHIFEAIHAELDDGTTVETEIAYGTDVAETVFDVADEIEATSIVFTPRGGSRWIQLLTGDVALDLITGTDRPVVVLPDHQEEGTADESTGGGEPS</sequence>
<dbReference type="Proteomes" id="UP000289691">
    <property type="component" value="Unassembled WGS sequence"/>
</dbReference>
<dbReference type="CDD" id="cd00293">
    <property type="entry name" value="USP-like"/>
    <property type="match status" value="1"/>
</dbReference>
<evidence type="ECO:0000313" key="2">
    <source>
        <dbReference type="EMBL" id="RXK51783.1"/>
    </source>
</evidence>
<dbReference type="Pfam" id="PF00582">
    <property type="entry name" value="Usp"/>
    <property type="match status" value="1"/>
</dbReference>
<dbReference type="EMBL" id="RDFA01000001">
    <property type="protein sequence ID" value="RXK51783.1"/>
    <property type="molecule type" value="Genomic_DNA"/>
</dbReference>
<dbReference type="InterPro" id="IPR006016">
    <property type="entry name" value="UspA"/>
</dbReference>
<evidence type="ECO:0000313" key="3">
    <source>
        <dbReference type="Proteomes" id="UP000289691"/>
    </source>
</evidence>
<protein>
    <submittedName>
        <fullName evidence="2">Universal stress protein</fullName>
    </submittedName>
</protein>
<dbReference type="AlphaFoldDB" id="A0A498L9E1"/>
<dbReference type="SUPFAM" id="SSF52402">
    <property type="entry name" value="Adenine nucleotide alpha hydrolases-like"/>
    <property type="match status" value="1"/>
</dbReference>
<accession>A0A498L9E1</accession>
<evidence type="ECO:0000259" key="1">
    <source>
        <dbReference type="Pfam" id="PF00582"/>
    </source>
</evidence>
<comment type="caution">
    <text evidence="2">The sequence shown here is derived from an EMBL/GenBank/DDBJ whole genome shotgun (WGS) entry which is preliminary data.</text>
</comment>
<dbReference type="OrthoDB" id="202478at2157"/>
<keyword evidence="3" id="KW-1185">Reference proteome</keyword>
<gene>
    <name evidence="2" type="ORF">EAF64_03890</name>
</gene>
<dbReference type="RefSeq" id="WP_129067641.1">
    <property type="nucleotide sequence ID" value="NZ_RDFA01000001.1"/>
</dbReference>
<name>A0A498L9E1_9EURY</name>
<reference evidence="2 3" key="1">
    <citation type="submission" date="2019-01" db="EMBL/GenBank/DDBJ databases">
        <title>Halorientalis sp. F13-25 a new haloarchaeum isolated from hypersaline water.</title>
        <authorList>
            <person name="Ana D.-V."/>
            <person name="Cristina S.-P."/>
            <person name="Antonio V."/>
        </authorList>
    </citation>
    <scope>NUCLEOTIDE SEQUENCE [LARGE SCALE GENOMIC DNA]</scope>
    <source>
        <strain evidence="2 3">F13-25</strain>
    </source>
</reference>
<dbReference type="InterPro" id="IPR014729">
    <property type="entry name" value="Rossmann-like_a/b/a_fold"/>
</dbReference>
<proteinExistence type="predicted"/>
<feature type="domain" description="UspA" evidence="1">
    <location>
        <begin position="5"/>
        <end position="135"/>
    </location>
</feature>